<dbReference type="InterPro" id="IPR029063">
    <property type="entry name" value="SAM-dependent_MTases_sf"/>
</dbReference>
<gene>
    <name evidence="2" type="ORF">SAMN05444394_2009</name>
</gene>
<sequence length="238" mass="27703">MRKLIRLRDLLLGIDKLEKSNKKLEESNLFKIKELKAFEVLKPYFPEGYLFESSFSMSFQAIQHILNDIFIYKPERILEFGSGLSTQIISNFLLENKLTTKLYSVDDDGEWQSMLKVSNPNVTLSSFSLVQDSPYSYQGKGKWFDIPENHELTQLNFDLVIVDAPKKSVCKYSRYGFIPFLKGKISKNAIIYVDDSNRPDEQQIVEWAKEHFPTINTSKFHQRYTRISGEEAFSTRPS</sequence>
<feature type="coiled-coil region" evidence="1">
    <location>
        <begin position="7"/>
        <end position="34"/>
    </location>
</feature>
<proteinExistence type="predicted"/>
<protein>
    <recommendedName>
        <fullName evidence="4">Methyltransferase domain-containing protein</fullName>
    </recommendedName>
</protein>
<dbReference type="AlphaFoldDB" id="A0A1N6EDS0"/>
<reference evidence="3" key="1">
    <citation type="submission" date="2016-11" db="EMBL/GenBank/DDBJ databases">
        <authorList>
            <person name="Varghese N."/>
            <person name="Submissions S."/>
        </authorList>
    </citation>
    <scope>NUCLEOTIDE SEQUENCE [LARGE SCALE GENOMIC DNA]</scope>
    <source>
        <strain evidence="3">DSM 15292</strain>
    </source>
</reference>
<dbReference type="Gene3D" id="3.40.50.150">
    <property type="entry name" value="Vaccinia Virus protein VP39"/>
    <property type="match status" value="1"/>
</dbReference>
<evidence type="ECO:0000313" key="3">
    <source>
        <dbReference type="Proteomes" id="UP000185221"/>
    </source>
</evidence>
<evidence type="ECO:0000256" key="1">
    <source>
        <dbReference type="SAM" id="Coils"/>
    </source>
</evidence>
<evidence type="ECO:0000313" key="2">
    <source>
        <dbReference type="EMBL" id="SIN81037.1"/>
    </source>
</evidence>
<dbReference type="STRING" id="226505.SAMN05444394_2009"/>
<name>A0A1N6EDS0_9BACT</name>
<dbReference type="RefSeq" id="WP_074224678.1">
    <property type="nucleotide sequence ID" value="NZ_FSRC01000001.1"/>
</dbReference>
<dbReference type="SUPFAM" id="SSF53335">
    <property type="entry name" value="S-adenosyl-L-methionine-dependent methyltransferases"/>
    <property type="match status" value="1"/>
</dbReference>
<dbReference type="OrthoDB" id="9795498at2"/>
<keyword evidence="3" id="KW-1185">Reference proteome</keyword>
<organism evidence="2 3">
    <name type="scientific">Algoriphagus halophilus</name>
    <dbReference type="NCBI Taxonomy" id="226505"/>
    <lineage>
        <taxon>Bacteria</taxon>
        <taxon>Pseudomonadati</taxon>
        <taxon>Bacteroidota</taxon>
        <taxon>Cytophagia</taxon>
        <taxon>Cytophagales</taxon>
        <taxon>Cyclobacteriaceae</taxon>
        <taxon>Algoriphagus</taxon>
    </lineage>
</organism>
<accession>A0A1N6EDS0</accession>
<keyword evidence="1" id="KW-0175">Coiled coil</keyword>
<dbReference type="Proteomes" id="UP000185221">
    <property type="component" value="Unassembled WGS sequence"/>
</dbReference>
<dbReference type="EMBL" id="FSRC01000001">
    <property type="protein sequence ID" value="SIN81037.1"/>
    <property type="molecule type" value="Genomic_DNA"/>
</dbReference>
<evidence type="ECO:0008006" key="4">
    <source>
        <dbReference type="Google" id="ProtNLM"/>
    </source>
</evidence>